<proteinExistence type="predicted"/>
<name>A0ABR0G8S1_9PEZI</name>
<gene>
    <name evidence="2" type="ORF">QC762_608620</name>
</gene>
<feature type="region of interest" description="Disordered" evidence="1">
    <location>
        <begin position="341"/>
        <end position="370"/>
    </location>
</feature>
<accession>A0ABR0G8S1</accession>
<dbReference type="Proteomes" id="UP001323405">
    <property type="component" value="Unassembled WGS sequence"/>
</dbReference>
<comment type="caution">
    <text evidence="2">The sequence shown here is derived from an EMBL/GenBank/DDBJ whole genome shotgun (WGS) entry which is preliminary data.</text>
</comment>
<evidence type="ECO:0000256" key="1">
    <source>
        <dbReference type="SAM" id="MobiDB-lite"/>
    </source>
</evidence>
<protein>
    <submittedName>
        <fullName evidence="2">Uncharacterized protein</fullName>
    </submittedName>
</protein>
<dbReference type="GeneID" id="87912445"/>
<dbReference type="RefSeq" id="XP_062741127.1">
    <property type="nucleotide sequence ID" value="XM_062892538.1"/>
</dbReference>
<evidence type="ECO:0000313" key="2">
    <source>
        <dbReference type="EMBL" id="KAK4652152.1"/>
    </source>
</evidence>
<evidence type="ECO:0000313" key="3">
    <source>
        <dbReference type="Proteomes" id="UP001323405"/>
    </source>
</evidence>
<organism evidence="2 3">
    <name type="scientific">Podospora pseudocomata</name>
    <dbReference type="NCBI Taxonomy" id="2093779"/>
    <lineage>
        <taxon>Eukaryota</taxon>
        <taxon>Fungi</taxon>
        <taxon>Dikarya</taxon>
        <taxon>Ascomycota</taxon>
        <taxon>Pezizomycotina</taxon>
        <taxon>Sordariomycetes</taxon>
        <taxon>Sordariomycetidae</taxon>
        <taxon>Sordariales</taxon>
        <taxon>Podosporaceae</taxon>
        <taxon>Podospora</taxon>
    </lineage>
</organism>
<keyword evidence="3" id="KW-1185">Reference proteome</keyword>
<dbReference type="EMBL" id="JAFFHA010000008">
    <property type="protein sequence ID" value="KAK4652152.1"/>
    <property type="molecule type" value="Genomic_DNA"/>
</dbReference>
<reference evidence="2 3" key="1">
    <citation type="journal article" date="2023" name="bioRxiv">
        <title>High-quality genome assemblies of four members of thePodospora anserinaspecies complex.</title>
        <authorList>
            <person name="Ament-Velasquez S.L."/>
            <person name="Vogan A.A."/>
            <person name="Wallerman O."/>
            <person name="Hartmann F."/>
            <person name="Gautier V."/>
            <person name="Silar P."/>
            <person name="Giraud T."/>
            <person name="Johannesson H."/>
        </authorList>
    </citation>
    <scope>NUCLEOTIDE SEQUENCE [LARGE SCALE GENOMIC DNA]</scope>
    <source>
        <strain evidence="2 3">CBS 415.72m</strain>
    </source>
</reference>
<sequence>MVYVEFCLIRKVHDFRVLVSTKMSITRPFLLGVLAFGDMASAQVFASLFESNGSMTLGSDVVRMSGDSWSSTFASGYNATSKASIQSYNITAEYPGSELPSHQSWNYTVKVKPSIGPLAFPGNDTLSNAAGTWLQVQHPKSDRVKVPSTDRFTWQVPKHPSWSMCGVVFVSSGWTRDTPLLGPGCTSILSADCIADIKRNLTEAYKEQEFMGPNGAGGESLCPPPRPVLIPERCRPPSGIVGLGVGLTQELPVIPPDAVLMPSDSPLGGNSNGTIDLLAFAHIGNGTVDAFQQAVRQVYVVGHIWGLNGEYAEENAIKGASEGPWAEVTCLKAEVIDGGVADEPVQDGSGNGDDDGGEGQNGNGNGEEDLGNPFINAAMGLGVSTRDLCKLPLVVMAASFFSL</sequence>